<proteinExistence type="predicted"/>
<feature type="compositionally biased region" description="Basic and acidic residues" evidence="1">
    <location>
        <begin position="56"/>
        <end position="87"/>
    </location>
</feature>
<reference evidence="2" key="1">
    <citation type="submission" date="2022-08" db="EMBL/GenBank/DDBJ databases">
        <authorList>
            <consortium name="DOE Joint Genome Institute"/>
            <person name="Min B."/>
            <person name="Riley R."/>
            <person name="Sierra-Patev S."/>
            <person name="Naranjo-Ortiz M."/>
            <person name="Looney B."/>
            <person name="Konkel Z."/>
            <person name="Slot J.C."/>
            <person name="Sakamoto Y."/>
            <person name="Steenwyk J.L."/>
            <person name="Rokas A."/>
            <person name="Carro J."/>
            <person name="Camarero S."/>
            <person name="Ferreira P."/>
            <person name="Molpeceres G."/>
            <person name="Ruiz-Duenas F.J."/>
            <person name="Serrano A."/>
            <person name="Henrissat B."/>
            <person name="Drula E."/>
            <person name="Hughes K.W."/>
            <person name="Mata J.L."/>
            <person name="Ishikawa N.K."/>
            <person name="Vargas-Isla R."/>
            <person name="Ushijima S."/>
            <person name="Smith C.A."/>
            <person name="Ahrendt S."/>
            <person name="Andreopoulos W."/>
            <person name="He G."/>
            <person name="Labutti K."/>
            <person name="Lipzen A."/>
            <person name="Ng V."/>
            <person name="Sandor L."/>
            <person name="Barry K."/>
            <person name="Martinez A.T."/>
            <person name="Xiao Y."/>
            <person name="Gibbons J.G."/>
            <person name="Terashima K."/>
            <person name="Hibbett D.S."/>
            <person name="Grigoriev I.V."/>
        </authorList>
    </citation>
    <scope>NUCLEOTIDE SEQUENCE</scope>
    <source>
        <strain evidence="2">Sp2 HRB7682 ss15</strain>
    </source>
</reference>
<evidence type="ECO:0000313" key="3">
    <source>
        <dbReference type="Proteomes" id="UP001150238"/>
    </source>
</evidence>
<feature type="region of interest" description="Disordered" evidence="1">
    <location>
        <begin position="1"/>
        <end position="102"/>
    </location>
</feature>
<dbReference type="EMBL" id="JANVFS010000017">
    <property type="protein sequence ID" value="KAJ4478752.1"/>
    <property type="molecule type" value="Genomic_DNA"/>
</dbReference>
<accession>A0A9W9AB87</accession>
<evidence type="ECO:0000256" key="1">
    <source>
        <dbReference type="SAM" id="MobiDB-lite"/>
    </source>
</evidence>
<comment type="caution">
    <text evidence="2">The sequence shown here is derived from an EMBL/GenBank/DDBJ whole genome shotgun (WGS) entry which is preliminary data.</text>
</comment>
<dbReference type="AlphaFoldDB" id="A0A9W9AB87"/>
<sequence length="230" mass="25870">MEDLPIPLPLPPPPPLYRPILDLGARGAKELRGTRTPKRGCARGRGMNDFRGTGRGTEDNAVDNRREEHEFNDDRKGREDNRGKEDREDRDDEIEEHGKEERCKDKYEGFEFELWFEPDPERVREWAWTPRRVRDGRDGRRRRGGRETADVDVDVDVVLNADVEEDEGKAVLEDRKGTAKSNVFDDGTLSFFDTDERGVVAVGSAGGGGGREGGGGGSLFWIRCALDAKL</sequence>
<organism evidence="2 3">
    <name type="scientific">Lentinula lateritia</name>
    <dbReference type="NCBI Taxonomy" id="40482"/>
    <lineage>
        <taxon>Eukaryota</taxon>
        <taxon>Fungi</taxon>
        <taxon>Dikarya</taxon>
        <taxon>Basidiomycota</taxon>
        <taxon>Agaricomycotina</taxon>
        <taxon>Agaricomycetes</taxon>
        <taxon>Agaricomycetidae</taxon>
        <taxon>Agaricales</taxon>
        <taxon>Marasmiineae</taxon>
        <taxon>Omphalotaceae</taxon>
        <taxon>Lentinula</taxon>
    </lineage>
</organism>
<reference evidence="2" key="2">
    <citation type="journal article" date="2023" name="Proc. Natl. Acad. Sci. U.S.A.">
        <title>A global phylogenomic analysis of the shiitake genus Lentinula.</title>
        <authorList>
            <person name="Sierra-Patev S."/>
            <person name="Min B."/>
            <person name="Naranjo-Ortiz M."/>
            <person name="Looney B."/>
            <person name="Konkel Z."/>
            <person name="Slot J.C."/>
            <person name="Sakamoto Y."/>
            <person name="Steenwyk J.L."/>
            <person name="Rokas A."/>
            <person name="Carro J."/>
            <person name="Camarero S."/>
            <person name="Ferreira P."/>
            <person name="Molpeceres G."/>
            <person name="Ruiz-Duenas F.J."/>
            <person name="Serrano A."/>
            <person name="Henrissat B."/>
            <person name="Drula E."/>
            <person name="Hughes K.W."/>
            <person name="Mata J.L."/>
            <person name="Ishikawa N.K."/>
            <person name="Vargas-Isla R."/>
            <person name="Ushijima S."/>
            <person name="Smith C.A."/>
            <person name="Donoghue J."/>
            <person name="Ahrendt S."/>
            <person name="Andreopoulos W."/>
            <person name="He G."/>
            <person name="LaButti K."/>
            <person name="Lipzen A."/>
            <person name="Ng V."/>
            <person name="Riley R."/>
            <person name="Sandor L."/>
            <person name="Barry K."/>
            <person name="Martinez A.T."/>
            <person name="Xiao Y."/>
            <person name="Gibbons J.G."/>
            <person name="Terashima K."/>
            <person name="Grigoriev I.V."/>
            <person name="Hibbett D."/>
        </authorList>
    </citation>
    <scope>NUCLEOTIDE SEQUENCE</scope>
    <source>
        <strain evidence="2">Sp2 HRB7682 ss15</strain>
    </source>
</reference>
<gene>
    <name evidence="2" type="ORF">C8J55DRAFT_489557</name>
</gene>
<protein>
    <submittedName>
        <fullName evidence="2">Uncharacterized protein</fullName>
    </submittedName>
</protein>
<evidence type="ECO:0000313" key="2">
    <source>
        <dbReference type="EMBL" id="KAJ4478752.1"/>
    </source>
</evidence>
<dbReference type="Proteomes" id="UP001150238">
    <property type="component" value="Unassembled WGS sequence"/>
</dbReference>
<name>A0A9W9AB87_9AGAR</name>
<feature type="compositionally biased region" description="Pro residues" evidence="1">
    <location>
        <begin position="1"/>
        <end position="17"/>
    </location>
</feature>